<dbReference type="Proteomes" id="UP000654075">
    <property type="component" value="Unassembled WGS sequence"/>
</dbReference>
<proteinExistence type="predicted"/>
<protein>
    <submittedName>
        <fullName evidence="1">Uncharacterized protein</fullName>
    </submittedName>
</protein>
<evidence type="ECO:0000313" key="1">
    <source>
        <dbReference type="EMBL" id="CAE8610725.1"/>
    </source>
</evidence>
<evidence type="ECO:0000313" key="2">
    <source>
        <dbReference type="Proteomes" id="UP000654075"/>
    </source>
</evidence>
<name>A0A813FBV9_POLGL</name>
<comment type="caution">
    <text evidence="1">The sequence shown here is derived from an EMBL/GenBank/DDBJ whole genome shotgun (WGS) entry which is preliminary data.</text>
</comment>
<sequence>MSINRIVTASWSGVYSSSDVTITMTKLENLDPALTNRDDEEVLIEEAQQYNIYCWAKDSAVDSSGQARANYMTQDYVGTAVGTPASPAGGATLHSWVLDSTPPTMIFVSHEPVIAEDTLRVTLQLNEPGTVWCQAARLSGTGSVLAGCREDQLQGSSSSAACYFESFAKGVVAYSTTFRAEVHEAYRDVSVEVNRLTGSSPATSTKLTRETSYKVFCFAEDDWRLEALAGGHSALSASPRFVAPSQPNKVTFSSFSNLGATVGTLTTLDLTAPAATVASWTSTESSITVTLSLNEVGTAWCRAVRRAFAVPSALEILETGFSAGYSSSAVAVVITAYNAEGETLKLGTDYDVYCYAEDDLCSGCRTPTGSSAAQILATKTQVRTTDTSPPQLTAMWAEARAKDQITVALRVNEGAHIWCAAWTSQPVNFAVTYESHIKGAVAQCQDDLGRQCGSFYVYDLDDIEDGAADGVTSRSEYNAQNVWKAGEDVRIVLTGLTEATTYNYIYCMAEDDETDGLGSVPNKMPFSSGSVAASKVESVRIAIGAVKTLDQTPPTFTALRIHDPTAFDNKLAVTFRLNEAGTAYCRATRSDSGETAADMPINRILTAGWSATNSGSADSTITITELESANPSLTNRDDEEGAISQATQYDVYCWAQDAAVDSRGLSRPNYMVHDYTARAVSAPSTPLGGFTEGVWIVDATPPTLRLSAAEAVGHETLQVTLQLSEPGTVWCQAAEPSTGTGTTYCREDQIQDSASGSACYWETFAKGSVAQGTTFRADVHTAYVDVDVEVNRIWQKDMAAGVALLHQTGYKIFCFAEDDWAIQAQSAPGTRSVHFVAPTAPNPLSLTQGTSLATAIGLQTTLDEAAPRFLKLQIADPTAAKDRIVVTFALNEAGTAYCRATRRDSGETATDVPINRILSASWSAVASGSGVDSTIEITQIENVIPSLTIRDDDVSPIAEATQYDVYCVAKDSAINSLGFPRANFMTQDYVGTDVGAAANPLGGVTQGVWVTDSTPPALILVSSEAINHETIQLTLQLNEPGTIWCAATSLNSASSITFCKQNEIQAATSASGTCYHETFIKGSAAHGTVFRSDVNEAYRDVKIEVNRILQKDEAGSAPLEHETGYNIFCFAEDDWLIEAQAASYNSVSFVAPSSPMKTTLASVQSFQGAIGLQTTLDDTPPSFTKLEIQDPSASNNAIVVTFALNEPGTAYCRATRSDSGETAADMPISRILTANWEGDFNMSLTEATIMISNLENVNPLLTVRDDETALIAEATQYDVYCVAKDTAESSLRFPRVNFMIQDYVGTAVGSVATPAGGKTEGVWVTDSTPPTLILVSSESINHETIQLMLQLNEPGTIWCAATSLNSASSTSFCKQNEIQDATSASGTCYHETFIKGSAAHSTVFRSDVNEAYRDVKIEVNRILQKDEAGSAPLEHETGYNIFCFAEDDWLIEAQAASYNSVSFVAPSSPMKTTLASVQSFQGAIGLQTTLDDTPPSFTKLEIQDPSASNNAIVVTFALNEPGTAYCRATRSDSGETAADMPISRILTANWFAAYASTDVTITVTKLENVQPSLTNRADWDVAIEEATQYNVYCTAVDDATDSFSLSRANYMTQDYVGTAVGVPTSPLGGTTAGVWVVDSTAPTMIFVTAESVGQETLQVTLQLNEPGTVWCQVAEPSTGTGTTYCREDQIQDAASGSACYWESFAKGSVAQGTTFRSDVHAAYTDVDVEVNKIWQKDMAAGAALSHQEGYKIFCFAEDDWAIQAAAATHSPNFYPPSSPTGTNLASQGASFKDQIGLQTTLDEAPPSFTKLQMQDPTASNSAIAVTFALNEAGTAYCRPVRADSGEAASGPLAINRILSAGWSAPHDPASATSAILMISGVQATPLEALAEAQRYDVYCWAKDDAVDSFGHARPQYMSQDYVGAGVVDGTTPVGGKTPGVWVADSIPPTMIFVAWDAVKTEDTLQLTLQLNEPGTVWCQAAEPSSAGAVSSCREDELQDSNPAADCYLEAYLKGGGGASVTNFRAEVHEAFVNVEVEVNRMPFRDGISSTTLPLLPKTGYKMFCFAEDDWKIQAQAAYDAGLGSPNFAAPALPNKVGLAAAGIFRDAVGTATTLDLTPPNFTVQGTTTAEDRILVQISLDEPGTAWCRALRRGSAVPEAQEVLETDFRAAVAGVAGGIATVNVTAQDVSGEPLQRGTDYEVYCYARDLLCLGCSVPSGSTAQELLASKTLVRTADATAPRLRVLTVESIAHDKIQITLQVDEGSRLYCAAWTSAPASMSSNYEALIKAAKSTCHDSLGRECGSFWVYDLDDFEDTSGDGVTTISEYVAAGTWRYDEDVQIVLSGLVEQTAYSHIYCYAEDDETDGVGSSPNKMPFEGVDDFRVAIASVTTLDESPPALTQLSIADPTAAEGTIAVTFALNEPGTAYCRATRVDSGETAGDMHINRILSAKWSATYSGSGTATIQMTQLESGASGSSVVPLASATQYDVYCWAEDSAVT</sequence>
<keyword evidence="2" id="KW-1185">Reference proteome</keyword>
<gene>
    <name evidence="1" type="ORF">PGLA1383_LOCUS28537</name>
</gene>
<reference evidence="1" key="1">
    <citation type="submission" date="2021-02" db="EMBL/GenBank/DDBJ databases">
        <authorList>
            <person name="Dougan E. K."/>
            <person name="Rhodes N."/>
            <person name="Thang M."/>
            <person name="Chan C."/>
        </authorList>
    </citation>
    <scope>NUCLEOTIDE SEQUENCE</scope>
</reference>
<organism evidence="1 2">
    <name type="scientific">Polarella glacialis</name>
    <name type="common">Dinoflagellate</name>
    <dbReference type="NCBI Taxonomy" id="89957"/>
    <lineage>
        <taxon>Eukaryota</taxon>
        <taxon>Sar</taxon>
        <taxon>Alveolata</taxon>
        <taxon>Dinophyceae</taxon>
        <taxon>Suessiales</taxon>
        <taxon>Suessiaceae</taxon>
        <taxon>Polarella</taxon>
    </lineage>
</organism>
<dbReference type="OrthoDB" id="5379943at2759"/>
<dbReference type="EMBL" id="CAJNNV010024822">
    <property type="protein sequence ID" value="CAE8610725.1"/>
    <property type="molecule type" value="Genomic_DNA"/>
</dbReference>
<accession>A0A813FBV9</accession>